<dbReference type="InterPro" id="IPR001810">
    <property type="entry name" value="F-box_dom"/>
</dbReference>
<dbReference type="EMBL" id="KV454300">
    <property type="protein sequence ID" value="ODQ70352.1"/>
    <property type="molecule type" value="Genomic_DNA"/>
</dbReference>
<keyword evidence="3" id="KW-1185">Reference proteome</keyword>
<sequence>MPSPHHNKRAPESSKTLDPLRFLPPELFSQVAIYVSYPSIIFLREVSKEWNDTISRLLSSCPECYSVLDFRSFPHGRITPNVLVESIMKSQGTLRSILLHTSSPKLEKDDEISRWHHKWDKLFVLRSTALVFQRENPVGFFLRRSSDFDLSIPLLEGHDEYLRGIWDIMNNVREISVGRDFNELLDDLKLYQTEKSLTLLQNLEILHINIVSLIPLLLALDMTFLNFISLPNLRELHTNWWDDDVLEFSSVEQFASQQSTCARGKLKSIFPNLRVLKMADMRSHPTGHSENNDSRPSAKVLPGLFTAVLKEMLPSLKVLDISNSITIE</sequence>
<evidence type="ECO:0000313" key="2">
    <source>
        <dbReference type="EMBL" id="ODQ70352.1"/>
    </source>
</evidence>
<name>A0A1E3PZL5_LIPST</name>
<evidence type="ECO:0000259" key="1">
    <source>
        <dbReference type="Pfam" id="PF00646"/>
    </source>
</evidence>
<evidence type="ECO:0000313" key="3">
    <source>
        <dbReference type="Proteomes" id="UP000094385"/>
    </source>
</evidence>
<dbReference type="Pfam" id="PF00646">
    <property type="entry name" value="F-box"/>
    <property type="match status" value="1"/>
</dbReference>
<organism evidence="2 3">
    <name type="scientific">Lipomyces starkeyi NRRL Y-11557</name>
    <dbReference type="NCBI Taxonomy" id="675824"/>
    <lineage>
        <taxon>Eukaryota</taxon>
        <taxon>Fungi</taxon>
        <taxon>Dikarya</taxon>
        <taxon>Ascomycota</taxon>
        <taxon>Saccharomycotina</taxon>
        <taxon>Lipomycetes</taxon>
        <taxon>Lipomycetales</taxon>
        <taxon>Lipomycetaceae</taxon>
        <taxon>Lipomyces</taxon>
    </lineage>
</organism>
<dbReference type="SUPFAM" id="SSF81383">
    <property type="entry name" value="F-box domain"/>
    <property type="match status" value="1"/>
</dbReference>
<proteinExistence type="predicted"/>
<reference evidence="2 3" key="1">
    <citation type="journal article" date="2016" name="Proc. Natl. Acad. Sci. U.S.A.">
        <title>Comparative genomics of biotechnologically important yeasts.</title>
        <authorList>
            <person name="Riley R."/>
            <person name="Haridas S."/>
            <person name="Wolfe K.H."/>
            <person name="Lopes M.R."/>
            <person name="Hittinger C.T."/>
            <person name="Goeker M."/>
            <person name="Salamov A.A."/>
            <person name="Wisecaver J.H."/>
            <person name="Long T.M."/>
            <person name="Calvey C.H."/>
            <person name="Aerts A.L."/>
            <person name="Barry K.W."/>
            <person name="Choi C."/>
            <person name="Clum A."/>
            <person name="Coughlan A.Y."/>
            <person name="Deshpande S."/>
            <person name="Douglass A.P."/>
            <person name="Hanson S.J."/>
            <person name="Klenk H.-P."/>
            <person name="LaButti K.M."/>
            <person name="Lapidus A."/>
            <person name="Lindquist E.A."/>
            <person name="Lipzen A.M."/>
            <person name="Meier-Kolthoff J.P."/>
            <person name="Ohm R.A."/>
            <person name="Otillar R.P."/>
            <person name="Pangilinan J.L."/>
            <person name="Peng Y."/>
            <person name="Rokas A."/>
            <person name="Rosa C.A."/>
            <person name="Scheuner C."/>
            <person name="Sibirny A.A."/>
            <person name="Slot J.C."/>
            <person name="Stielow J.B."/>
            <person name="Sun H."/>
            <person name="Kurtzman C.P."/>
            <person name="Blackwell M."/>
            <person name="Grigoriev I.V."/>
            <person name="Jeffries T.W."/>
        </authorList>
    </citation>
    <scope>NUCLEOTIDE SEQUENCE [LARGE SCALE GENOMIC DNA]</scope>
    <source>
        <strain evidence="2 3">NRRL Y-11557</strain>
    </source>
</reference>
<protein>
    <recommendedName>
        <fullName evidence="1">F-box domain-containing protein</fullName>
    </recommendedName>
</protein>
<dbReference type="AlphaFoldDB" id="A0A1E3PZL5"/>
<accession>A0A1E3PZL5</accession>
<dbReference type="Proteomes" id="UP000094385">
    <property type="component" value="Unassembled WGS sequence"/>
</dbReference>
<gene>
    <name evidence="2" type="ORF">LIPSTDRAFT_74624</name>
</gene>
<feature type="domain" description="F-box" evidence="1">
    <location>
        <begin position="23"/>
        <end position="57"/>
    </location>
</feature>
<dbReference type="InterPro" id="IPR036047">
    <property type="entry name" value="F-box-like_dom_sf"/>
</dbReference>